<name>A0A812NTN0_9DINO</name>
<proteinExistence type="predicted"/>
<protein>
    <submittedName>
        <fullName evidence="2">Uncharacterized protein</fullName>
    </submittedName>
</protein>
<organism evidence="2 3">
    <name type="scientific">Symbiodinium necroappetens</name>
    <dbReference type="NCBI Taxonomy" id="1628268"/>
    <lineage>
        <taxon>Eukaryota</taxon>
        <taxon>Sar</taxon>
        <taxon>Alveolata</taxon>
        <taxon>Dinophyceae</taxon>
        <taxon>Suessiales</taxon>
        <taxon>Symbiodiniaceae</taxon>
        <taxon>Symbiodinium</taxon>
    </lineage>
</organism>
<dbReference type="Proteomes" id="UP000601435">
    <property type="component" value="Unassembled WGS sequence"/>
</dbReference>
<dbReference type="OrthoDB" id="438148at2759"/>
<keyword evidence="3" id="KW-1185">Reference proteome</keyword>
<evidence type="ECO:0000256" key="1">
    <source>
        <dbReference type="SAM" id="MobiDB-lite"/>
    </source>
</evidence>
<reference evidence="2" key="1">
    <citation type="submission" date="2021-02" db="EMBL/GenBank/DDBJ databases">
        <authorList>
            <person name="Dougan E. K."/>
            <person name="Rhodes N."/>
            <person name="Thang M."/>
            <person name="Chan C."/>
        </authorList>
    </citation>
    <scope>NUCLEOTIDE SEQUENCE</scope>
</reference>
<accession>A0A812NTN0</accession>
<dbReference type="EMBL" id="CAJNJA010013476">
    <property type="protein sequence ID" value="CAE7322106.1"/>
    <property type="molecule type" value="Genomic_DNA"/>
</dbReference>
<feature type="region of interest" description="Disordered" evidence="1">
    <location>
        <begin position="1"/>
        <end position="23"/>
    </location>
</feature>
<feature type="region of interest" description="Disordered" evidence="1">
    <location>
        <begin position="579"/>
        <end position="609"/>
    </location>
</feature>
<sequence>MAELGSVKRFVADPPEAEPERKRRRIPLQQVVRELQAAGLSQPALKFVQEVDKRRRLEGPELTMLKRDAQELPVMDATKRRRIFSQQVPVLNVSKCRVAEELTPQSGAIVPFKRPHQFQPVQSTNASVQLLLSGVTGLTQLTMDCHGTIFEVYDHGFMLTELPRGWQPIVNSSGRLARVAKVALDPHGTAYFLSEEGELLMMVSAVRYLERASSSDEELKLEFVDKTKLPADVRLDLDLDENFSPSTFAPSPAEMATDDEADSIGGKRCARARCPALTALIPDHIIRSTHSVSLNQRDAFADRTCVKDAPEYFTPNQRAIGRAVAFLTTIVLIVQDFLLNRRIFDIIHDDSPVTNAIRKWGRVQLLAMQSGSSEGVVREIVQSMGPDFVNFILCRSFLSFFPSLLQQLMLPEAPPLGADEGVSAGKSKSGLARPAARSDAWPQEDGREGAPPISWILRFLQQRNEAKMQKVTEPELLPLVVPNMLAALTERSRTFAHSLLHKLKVCAAAAGAGCVVYAATLFRGFGKKALLESLASGGLGVLVKDGEESRKKARLAAVLGLLSAGGAIVVGMSFERFNRRPKDPRSLQPSTDRPFEPEREASPPSSEVF</sequence>
<evidence type="ECO:0000313" key="3">
    <source>
        <dbReference type="Proteomes" id="UP000601435"/>
    </source>
</evidence>
<feature type="region of interest" description="Disordered" evidence="1">
    <location>
        <begin position="419"/>
        <end position="448"/>
    </location>
</feature>
<comment type="caution">
    <text evidence="2">The sequence shown here is derived from an EMBL/GenBank/DDBJ whole genome shotgun (WGS) entry which is preliminary data.</text>
</comment>
<dbReference type="AlphaFoldDB" id="A0A812NTN0"/>
<gene>
    <name evidence="2" type="ORF">SNEC2469_LOCUS8091</name>
</gene>
<evidence type="ECO:0000313" key="2">
    <source>
        <dbReference type="EMBL" id="CAE7322106.1"/>
    </source>
</evidence>